<dbReference type="SMART" id="SM00360">
    <property type="entry name" value="RRM"/>
    <property type="match status" value="2"/>
</dbReference>
<feature type="domain" description="RRM" evidence="5">
    <location>
        <begin position="273"/>
        <end position="358"/>
    </location>
</feature>
<feature type="region of interest" description="Disordered" evidence="4">
    <location>
        <begin position="661"/>
        <end position="703"/>
    </location>
</feature>
<dbReference type="EMBL" id="CAJVPJ010000348">
    <property type="protein sequence ID" value="CAG8514786.1"/>
    <property type="molecule type" value="Genomic_DNA"/>
</dbReference>
<dbReference type="Proteomes" id="UP000789572">
    <property type="component" value="Unassembled WGS sequence"/>
</dbReference>
<accession>A0A9N9A2D1</accession>
<protein>
    <submittedName>
        <fullName evidence="6">5326_t:CDS:1</fullName>
    </submittedName>
</protein>
<gene>
    <name evidence="6" type="ORF">POCULU_LOCUS3261</name>
</gene>
<keyword evidence="7" id="KW-1185">Reference proteome</keyword>
<dbReference type="InterPro" id="IPR012677">
    <property type="entry name" value="Nucleotide-bd_a/b_plait_sf"/>
</dbReference>
<dbReference type="GO" id="GO:0000398">
    <property type="term" value="P:mRNA splicing, via spliceosome"/>
    <property type="evidence" value="ECO:0007669"/>
    <property type="project" value="TreeGrafter"/>
</dbReference>
<evidence type="ECO:0000313" key="6">
    <source>
        <dbReference type="EMBL" id="CAG8514786.1"/>
    </source>
</evidence>
<organism evidence="6 7">
    <name type="scientific">Paraglomus occultum</name>
    <dbReference type="NCBI Taxonomy" id="144539"/>
    <lineage>
        <taxon>Eukaryota</taxon>
        <taxon>Fungi</taxon>
        <taxon>Fungi incertae sedis</taxon>
        <taxon>Mucoromycota</taxon>
        <taxon>Glomeromycotina</taxon>
        <taxon>Glomeromycetes</taxon>
        <taxon>Paraglomerales</taxon>
        <taxon>Paraglomeraceae</taxon>
        <taxon>Paraglomus</taxon>
    </lineage>
</organism>
<evidence type="ECO:0000313" key="7">
    <source>
        <dbReference type="Proteomes" id="UP000789572"/>
    </source>
</evidence>
<proteinExistence type="predicted"/>
<dbReference type="InterPro" id="IPR000504">
    <property type="entry name" value="RRM_dom"/>
</dbReference>
<dbReference type="PROSITE" id="PS50102">
    <property type="entry name" value="RRM"/>
    <property type="match status" value="2"/>
</dbReference>
<evidence type="ECO:0000259" key="5">
    <source>
        <dbReference type="PROSITE" id="PS50102"/>
    </source>
</evidence>
<feature type="domain" description="RRM" evidence="5">
    <location>
        <begin position="125"/>
        <end position="205"/>
    </location>
</feature>
<name>A0A9N9A2D1_9GLOM</name>
<dbReference type="OrthoDB" id="439808at2759"/>
<keyword evidence="2" id="KW-0539">Nucleus</keyword>
<dbReference type="PANTHER" id="PTHR13948:SF3">
    <property type="entry name" value="FI21118P1"/>
    <property type="match status" value="1"/>
</dbReference>
<dbReference type="Gene3D" id="3.40.50.300">
    <property type="entry name" value="P-loop containing nucleotide triphosphate hydrolases"/>
    <property type="match status" value="1"/>
</dbReference>
<feature type="compositionally biased region" description="Basic and acidic residues" evidence="4">
    <location>
        <begin position="735"/>
        <end position="750"/>
    </location>
</feature>
<feature type="compositionally biased region" description="Basic and acidic residues" evidence="4">
    <location>
        <begin position="11"/>
        <end position="39"/>
    </location>
</feature>
<dbReference type="PANTHER" id="PTHR13948">
    <property type="entry name" value="RNA-BINDING PROTEIN"/>
    <property type="match status" value="1"/>
</dbReference>
<dbReference type="SUPFAM" id="SSF54928">
    <property type="entry name" value="RNA-binding domain, RBD"/>
    <property type="match status" value="1"/>
</dbReference>
<feature type="region of interest" description="Disordered" evidence="4">
    <location>
        <begin position="75"/>
        <end position="103"/>
    </location>
</feature>
<evidence type="ECO:0000256" key="4">
    <source>
        <dbReference type="SAM" id="MobiDB-lite"/>
    </source>
</evidence>
<feature type="compositionally biased region" description="Basic and acidic residues" evidence="4">
    <location>
        <begin position="49"/>
        <end position="61"/>
    </location>
</feature>
<dbReference type="GO" id="GO:0005634">
    <property type="term" value="C:nucleus"/>
    <property type="evidence" value="ECO:0007669"/>
    <property type="project" value="UniProtKB-SubCell"/>
</dbReference>
<keyword evidence="3" id="KW-0694">RNA-binding</keyword>
<evidence type="ECO:0000256" key="2">
    <source>
        <dbReference type="ARBA" id="ARBA00023242"/>
    </source>
</evidence>
<comment type="caution">
    <text evidence="6">The sequence shown here is derived from an EMBL/GenBank/DDBJ whole genome shotgun (WGS) entry which is preliminary data.</text>
</comment>
<reference evidence="6" key="1">
    <citation type="submission" date="2021-06" db="EMBL/GenBank/DDBJ databases">
        <authorList>
            <person name="Kallberg Y."/>
            <person name="Tangrot J."/>
            <person name="Rosling A."/>
        </authorList>
    </citation>
    <scope>NUCLEOTIDE SEQUENCE</scope>
    <source>
        <strain evidence="6">IA702</strain>
    </source>
</reference>
<evidence type="ECO:0000256" key="3">
    <source>
        <dbReference type="PROSITE-ProRule" id="PRU00176"/>
    </source>
</evidence>
<feature type="region of interest" description="Disordered" evidence="4">
    <location>
        <begin position="418"/>
        <end position="439"/>
    </location>
</feature>
<comment type="subcellular location">
    <subcellularLocation>
        <location evidence="1">Nucleus</location>
    </subcellularLocation>
</comment>
<feature type="compositionally biased region" description="Basic residues" evidence="4">
    <location>
        <begin position="662"/>
        <end position="671"/>
    </location>
</feature>
<dbReference type="Gene3D" id="3.30.70.330">
    <property type="match status" value="2"/>
</dbReference>
<dbReference type="AlphaFoldDB" id="A0A9N9A2D1"/>
<sequence>MSDSRYGRSHYRNDYRYDYGRDYRDRDRDRDYRDDDRYYRPRRSRSRSRSPDRPRSNGRYDHWKEDYANRREERWGGREHYDDREDSGKRRKGKGFKGPEVSVERRELDKETGFWRDRNPSEPNNHVILQGLSMQTTEHAIQQVLDSLNASIENIRLIRDRKTGLSRRFAFVKFTSVEHARQFIEANQPFITIDNLRVKVEYSNSSSVEDEGWACKNVSVVSHPLIDDPILVDFGHEHGHGGNKSMVSGSLHLAPTSAFYNDGSQDIGQIPHHILLVRGLDPLTTEESLYNATFPLSPLRRVLLIKDRLSRMSWGFAFLEYDDEQTSSYVLDLTRNREYYPDGFVIDSKQVTMNYAHAGSFVPVYATTEWTIWGDDGVALSYWDEKAYAVEYSGPVANNKGAVIEQEEEKPELKPKLKERGEEHETIMNEDEQKNEKVKEENIRTVEDELNAFYSDMGAVLSSSKTSETKSIFSVSDMVSNKGTQNPTTATATQMVWEDFVLYTTMRNSRGIGWVRVNQDDLGSRNACEDFAKRRLTQNKNVIIDRCNFNKSQRRTWIEIAWKFDAHVDAIVMDVPYELAKSRILARANHPTNVEGQGGVEILDRFCEDYTVPQIEEGFERIIYIQPQQEPFYDKTTIDEIMRKLHDEVPVTHNRLVSLRPNHYRGGRTRGKGSYSRRGYQRGGGNTGAHYTRNFEGYRNDDNYRNVRYDGRNRASYDRNETKRTVWSQNSATYDRQKQDEKYQEEFPSL</sequence>
<dbReference type="Pfam" id="PF00076">
    <property type="entry name" value="RRM_1"/>
    <property type="match status" value="2"/>
</dbReference>
<dbReference type="InterPro" id="IPR027417">
    <property type="entry name" value="P-loop_NTPase"/>
</dbReference>
<dbReference type="InterPro" id="IPR035979">
    <property type="entry name" value="RBD_domain_sf"/>
</dbReference>
<evidence type="ECO:0000256" key="1">
    <source>
        <dbReference type="ARBA" id="ARBA00004123"/>
    </source>
</evidence>
<dbReference type="GO" id="GO:0003723">
    <property type="term" value="F:RNA binding"/>
    <property type="evidence" value="ECO:0007669"/>
    <property type="project" value="UniProtKB-UniRule"/>
</dbReference>
<feature type="region of interest" description="Disordered" evidence="4">
    <location>
        <begin position="1"/>
        <end position="61"/>
    </location>
</feature>
<feature type="region of interest" description="Disordered" evidence="4">
    <location>
        <begin position="728"/>
        <end position="750"/>
    </location>
</feature>
<dbReference type="SUPFAM" id="SSF52540">
    <property type="entry name" value="P-loop containing nucleoside triphosphate hydrolases"/>
    <property type="match status" value="1"/>
</dbReference>
<dbReference type="Pfam" id="PF13671">
    <property type="entry name" value="AAA_33"/>
    <property type="match status" value="1"/>
</dbReference>
<feature type="compositionally biased region" description="Basic and acidic residues" evidence="4">
    <location>
        <begin position="75"/>
        <end position="88"/>
    </location>
</feature>